<dbReference type="InterPro" id="IPR047794">
    <property type="entry name" value="C45_proenzyme-like"/>
</dbReference>
<evidence type="ECO:0000313" key="2">
    <source>
        <dbReference type="EMBL" id="MBB6032485.1"/>
    </source>
</evidence>
<accession>A0A841FB21</accession>
<gene>
    <name evidence="2" type="ORF">HNR73_000327</name>
</gene>
<reference evidence="2 3" key="1">
    <citation type="submission" date="2020-08" db="EMBL/GenBank/DDBJ databases">
        <title>Genomic Encyclopedia of Type Strains, Phase IV (KMG-IV): sequencing the most valuable type-strain genomes for metagenomic binning, comparative biology and taxonomic classification.</title>
        <authorList>
            <person name="Goeker M."/>
        </authorList>
    </citation>
    <scope>NUCLEOTIDE SEQUENCE [LARGE SCALE GENOMIC DNA]</scope>
    <source>
        <strain evidence="2 3">YIM 65646</strain>
    </source>
</reference>
<dbReference type="InterPro" id="IPR005079">
    <property type="entry name" value="Peptidase_C45_hydrolase"/>
</dbReference>
<dbReference type="SUPFAM" id="SSF56235">
    <property type="entry name" value="N-terminal nucleophile aminohydrolases (Ntn hydrolases)"/>
    <property type="match status" value="1"/>
</dbReference>
<dbReference type="Gene3D" id="3.60.60.10">
    <property type="entry name" value="Penicillin V Acylase, Chain A"/>
    <property type="match status" value="1"/>
</dbReference>
<evidence type="ECO:0000259" key="1">
    <source>
        <dbReference type="Pfam" id="PF03417"/>
    </source>
</evidence>
<sequence length="382" mass="41403">MSNESTVVAGGATDFLTVRHLRLSGGQREIGRVLGAEAASHGWAPAPIDPVVGRARRLWFERHWPQHAERLRGIADAFGMDAERDDVLFDSPSSVPEGSGCSVVFCPPSSTLDGHGLFGRNYDFFTMSWPEMVAAFAEPGARAAVPGGTPIASRPYVLTTVPDEGLATTIITMDNLDGATEGVNEAGLSVALLIADITAAKPPEGPMPAQVGINPMHLARFVLETCRTVEEAKAALLGAKQTEEVGCHYLIADAEGNAFVWERAGGVEHMIEAANGGPLCVTNHLLSRNPDPNRLPEDTEQTFQTYARARTLAERTVDEKIGREYLEEIMDEVAVPATPGYPWRTLWRTIVDVQDPALETRFYLGDADGAVRRSEVLRFSPR</sequence>
<proteinExistence type="predicted"/>
<dbReference type="InterPro" id="IPR029055">
    <property type="entry name" value="Ntn_hydrolases_N"/>
</dbReference>
<evidence type="ECO:0000313" key="3">
    <source>
        <dbReference type="Proteomes" id="UP000548476"/>
    </source>
</evidence>
<dbReference type="AlphaFoldDB" id="A0A841FB21"/>
<dbReference type="Proteomes" id="UP000548476">
    <property type="component" value="Unassembled WGS sequence"/>
</dbReference>
<protein>
    <recommendedName>
        <fullName evidence="1">Peptidase C45 hydrolase domain-containing protein</fullName>
    </recommendedName>
</protein>
<keyword evidence="3" id="KW-1185">Reference proteome</keyword>
<dbReference type="Pfam" id="PF03417">
    <property type="entry name" value="AAT"/>
    <property type="match status" value="1"/>
</dbReference>
<organism evidence="2 3">
    <name type="scientific">Phytomonospora endophytica</name>
    <dbReference type="NCBI Taxonomy" id="714109"/>
    <lineage>
        <taxon>Bacteria</taxon>
        <taxon>Bacillati</taxon>
        <taxon>Actinomycetota</taxon>
        <taxon>Actinomycetes</taxon>
        <taxon>Micromonosporales</taxon>
        <taxon>Micromonosporaceae</taxon>
        <taxon>Phytomonospora</taxon>
    </lineage>
</organism>
<dbReference type="EMBL" id="JACHGT010000001">
    <property type="protein sequence ID" value="MBB6032485.1"/>
    <property type="molecule type" value="Genomic_DNA"/>
</dbReference>
<comment type="caution">
    <text evidence="2">The sequence shown here is derived from an EMBL/GenBank/DDBJ whole genome shotgun (WGS) entry which is preliminary data.</text>
</comment>
<feature type="domain" description="Peptidase C45 hydrolase" evidence="1">
    <location>
        <begin position="117"/>
        <end position="293"/>
    </location>
</feature>
<dbReference type="RefSeq" id="WP_184785378.1">
    <property type="nucleotide sequence ID" value="NZ_BONT01000039.1"/>
</dbReference>
<name>A0A841FB21_9ACTN</name>
<dbReference type="NCBIfam" id="NF040521">
    <property type="entry name" value="C45_proenzyme"/>
    <property type="match status" value="1"/>
</dbReference>